<name>A0A835XL88_9CHLO</name>
<dbReference type="PANTHER" id="PTHR23185:SF0">
    <property type="entry name" value="PROTEIN VIRILIZER HOMOLOG"/>
    <property type="match status" value="1"/>
</dbReference>
<feature type="region of interest" description="Disordered" evidence="1">
    <location>
        <begin position="1698"/>
        <end position="1726"/>
    </location>
</feature>
<comment type="caution">
    <text evidence="2">The sequence shown here is derived from an EMBL/GenBank/DDBJ whole genome shotgun (WGS) entry which is preliminary data.</text>
</comment>
<feature type="region of interest" description="Disordered" evidence="1">
    <location>
        <begin position="1757"/>
        <end position="2058"/>
    </location>
</feature>
<dbReference type="PANTHER" id="PTHR23185">
    <property type="entry name" value="PROTEIN VIRILIZER HOMOLOG"/>
    <property type="match status" value="1"/>
</dbReference>
<feature type="compositionally biased region" description="Basic and acidic residues" evidence="1">
    <location>
        <begin position="351"/>
        <end position="363"/>
    </location>
</feature>
<feature type="compositionally biased region" description="Basic and acidic residues" evidence="1">
    <location>
        <begin position="377"/>
        <end position="389"/>
    </location>
</feature>
<evidence type="ECO:0000256" key="1">
    <source>
        <dbReference type="SAM" id="MobiDB-lite"/>
    </source>
</evidence>
<evidence type="ECO:0000313" key="2">
    <source>
        <dbReference type="EMBL" id="KAG2486887.1"/>
    </source>
</evidence>
<feature type="compositionally biased region" description="Low complexity" evidence="1">
    <location>
        <begin position="2034"/>
        <end position="2053"/>
    </location>
</feature>
<feature type="compositionally biased region" description="Pro residues" evidence="1">
    <location>
        <begin position="1884"/>
        <end position="1912"/>
    </location>
</feature>
<dbReference type="EMBL" id="JAEHOE010000105">
    <property type="protein sequence ID" value="KAG2486887.1"/>
    <property type="molecule type" value="Genomic_DNA"/>
</dbReference>
<protein>
    <submittedName>
        <fullName evidence="2">Uncharacterized protein</fullName>
    </submittedName>
</protein>
<sequence length="2096" mass="209212">MATGLLAPERLLYSRSLLKFKPGDHVDEVHFASPVVVSRIVLVDTAKQQGAQPGLLRVFARDLQYPSASRFAPLCPSNLSAATGASLLPLDSIPPPLLEALRGAADLYREVGRDRERICSSEAQSRLAPVMWAAKAVHRALAGQTSELELALATAPPRDRGPLARGELASFAEMACDWCLLLASGRCSRLPEANVAMAGLAAAVVLAGCAPAAPVLLAMGGAAAVVRALSAANPPADLVRLAVTACDALTLCCPGPAAEALLGRYEPPPPPREEEQAAEAVAVKVEPLAGPDAVKEEAEDGKRGADASRQEGEDPDPSQVPKTEGACGLGPGGGTYGDAEAPPGEEEDDDGRLGRSRDPEEANHNPALEAGAVGEAGVEHGDPSGEVRDRVRRASSGALGQAEDGAAEDGMYDGFYDDFDDYYGGEEYEGDGGAEVVDPGAADGDDGADGGIAEVAGAGSGGGAARGEGLDRDGGRSPSRSRSRSRSGSRGGSGTRSSSSSSDANADAEMRDDDGDGVLTSAAADAQAGSNAPPTGAAPAVKAEPGRGAAAGLAEAKPSLATVLKVMRRLTAADLAAKVLGAASSLAAAAPAGGATSVGPAAAAAAAMEAMAPLRQLVAALPDLAEVAAAATSGNDAGGKTGILGGELSALTTAAASARGGDGRPQIPVPPSLDAPTLQIMASRPLFVALAAALAALQAHAGALRRALDASAAMGAAGAGVATQQAAAAGQQAGAYAQQHLTAAHAALLAGLRLMLVPLLSCSAGLAWLTSAAARPGVIALIAALDPTTDDAAFAAAGLGAAAARRAVAPNAAAAATAAGGGAGSGPAAELAAMLCDALAADAAAKALAGTSPIMPQGSRPASAITVQPDQAAIYGPMGPIILTLLHMVHGSDVGRQAAVQALSSSRPAMSTLLRAVRMRARAAKALALAASGSGSGGGGGMLYDEEDDLEVSLPSESLYASSLLLAVTRDTRLQSLVGWLPIAAAIADAARAEAELLSGAAYAEILTGLGCQPDVLRRMARELQGRAEAGAALTSGGSAALVRLLDEGLPRLEQTRRGAPADVDPRAAATLVRGGAERAAGVASTALELIATLLRAPSAKYTATELYGMGAMAVFERAVRTGVAAVRAAAADGVWASLGGDSLDAGDRARGRRTAVALLNGAMSALAALLLALQPLAVAPPPDSVVGSSAVVGLKLRNRSVLQALLTAHATAVLSYDSLAASLAGGAAAGASGMPGAPTTGHELLPARLAVAAALGAWVEAGWEPEPLSTAFGLAHSYLKEAESERAHMGLGYILSGGPGPSASDGFVDGGSALAFREPAAAALRPEACYCLLQLLGDVFPREWPPTPGPGQLATAFPPPSCMARRSALASALEQVSAQFLRLLSFGYNSESRLVRCAAVRTAARAAGLGGGMPSFLAAPLVEALAALVRGQAAGAAPGPGPGPLTDARRLLEVLAPLAYKPAIKAALLDARAVSVLSRLLHRLVSTAMGPAPPAGSAAALDPADVPVVVGQALEALRLLADPDISLSPAAPREKRLQEDVPPLPEATAMVTALLACLPHLGANAPLAAQLLASPAFGLATYAAGRAALRAGAGKWLTAQAGIGAGGGSELGRALEALRWAAQRLRASADSARANAAAGAAGQEAVAAAAACVEVAFKLEEVATNSKESDLEGDFPPPLPAPQRFVAAVAAATEAAAPATSSTAASGTAAPTSQTEDAELEAGGHGGAWWPWPAVCDNATQSFWRYCRARPVRGNPSRKLTRWDCPNAASTNTASLLPPEPLSRRRRPRDVPAAVSAALPRPASETGSASGGGVTPSALTSSSLDDDIPTITAPRRRGDGRGRGSSRAPSKHVDDYQRSTQPPPAAPSAPGPAAAPPGRGAMAPPPPRPPAVQALPPPPQQLALPAPPPPMAAFGMAGGFRPPTLQPLPSADADSLYDDLFASTPSTAPGGGGMARAPSAGGNLASARSGALNSVSGMGSGPLNTVSSGGGGGHGQQHQPPPPQQQQHQQQPPAYKPPSQPQSDLGDDLYGNLLPPLAPVQQQPQHQQQALLRDPTKLRQVLSTNPGLATMLAQAAASMGINLSAALGGGGAGPR</sequence>
<feature type="compositionally biased region" description="Pro residues" evidence="1">
    <location>
        <begin position="1862"/>
        <end position="1876"/>
    </location>
</feature>
<proteinExistence type="predicted"/>
<feature type="compositionally biased region" description="Basic and acidic residues" evidence="1">
    <location>
        <begin position="293"/>
        <end position="312"/>
    </location>
</feature>
<dbReference type="OrthoDB" id="515805at2759"/>
<dbReference type="InterPro" id="IPR026736">
    <property type="entry name" value="Virilizer"/>
</dbReference>
<feature type="compositionally biased region" description="Low complexity" evidence="1">
    <location>
        <begin position="1913"/>
        <end position="1924"/>
    </location>
</feature>
<organism evidence="2 3">
    <name type="scientific">Edaphochlamys debaryana</name>
    <dbReference type="NCBI Taxonomy" id="47281"/>
    <lineage>
        <taxon>Eukaryota</taxon>
        <taxon>Viridiplantae</taxon>
        <taxon>Chlorophyta</taxon>
        <taxon>core chlorophytes</taxon>
        <taxon>Chlorophyceae</taxon>
        <taxon>CS clade</taxon>
        <taxon>Chlamydomonadales</taxon>
        <taxon>Chlamydomonadales incertae sedis</taxon>
        <taxon>Edaphochlamys</taxon>
    </lineage>
</organism>
<feature type="compositionally biased region" description="Polar residues" evidence="1">
    <location>
        <begin position="1972"/>
        <end position="1988"/>
    </location>
</feature>
<dbReference type="GO" id="GO:0036396">
    <property type="term" value="C:RNA N6-methyladenosine methyltransferase complex"/>
    <property type="evidence" value="ECO:0007669"/>
    <property type="project" value="TreeGrafter"/>
</dbReference>
<feature type="region of interest" description="Disordered" evidence="1">
    <location>
        <begin position="286"/>
        <end position="517"/>
    </location>
</feature>
<feature type="compositionally biased region" description="Gly residues" evidence="1">
    <location>
        <begin position="327"/>
        <end position="336"/>
    </location>
</feature>
<gene>
    <name evidence="2" type="ORF">HYH03_014481</name>
</gene>
<evidence type="ECO:0000313" key="3">
    <source>
        <dbReference type="Proteomes" id="UP000612055"/>
    </source>
</evidence>
<keyword evidence="3" id="KW-1185">Reference proteome</keyword>
<accession>A0A835XL88</accession>
<reference evidence="2" key="1">
    <citation type="journal article" date="2020" name="bioRxiv">
        <title>Comparative genomics of Chlamydomonas.</title>
        <authorList>
            <person name="Craig R.J."/>
            <person name="Hasan A.R."/>
            <person name="Ness R.W."/>
            <person name="Keightley P.D."/>
        </authorList>
    </citation>
    <scope>NUCLEOTIDE SEQUENCE</scope>
    <source>
        <strain evidence="2">CCAP 11/70</strain>
    </source>
</reference>
<feature type="compositionally biased region" description="Low complexity" evidence="1">
    <location>
        <begin position="1698"/>
        <end position="1714"/>
    </location>
</feature>
<dbReference type="GO" id="GO:0003723">
    <property type="term" value="F:RNA binding"/>
    <property type="evidence" value="ECO:0007669"/>
    <property type="project" value="TreeGrafter"/>
</dbReference>
<feature type="compositionally biased region" description="Acidic residues" evidence="1">
    <location>
        <begin position="405"/>
        <end position="432"/>
    </location>
</feature>
<dbReference type="Proteomes" id="UP000612055">
    <property type="component" value="Unassembled WGS sequence"/>
</dbReference>